<sequence length="137" mass="15129">MEISENLLCLFSAEVDSRDDSYRIEVPAHELTVGDVEAGNVYRVALLESGESSPRETAEQSAKRADQGPPIAEGDRRTVDIEDIGKQGDGIARVERGYVIIVPETEIGDRVTIEIRNVQENLAFGEVIEHVEPTLHE</sequence>
<comment type="caution">
    <text evidence="3">The sequence shown here is derived from an EMBL/GenBank/DDBJ whole genome shotgun (WGS) entry which is preliminary data.</text>
</comment>
<feature type="region of interest" description="Disordered" evidence="1">
    <location>
        <begin position="48"/>
        <end position="84"/>
    </location>
</feature>
<keyword evidence="4" id="KW-1185">Reference proteome</keyword>
<evidence type="ECO:0000313" key="4">
    <source>
        <dbReference type="Proteomes" id="UP001595925"/>
    </source>
</evidence>
<dbReference type="Gene3D" id="2.40.50.140">
    <property type="entry name" value="Nucleic acid-binding proteins"/>
    <property type="match status" value="1"/>
</dbReference>
<evidence type="ECO:0000313" key="3">
    <source>
        <dbReference type="EMBL" id="MFC4986746.1"/>
    </source>
</evidence>
<name>A0ABD5QAG3_9EURY</name>
<gene>
    <name evidence="3" type="ORF">ACFPFO_02950</name>
</gene>
<dbReference type="InterPro" id="IPR012340">
    <property type="entry name" value="NA-bd_OB-fold"/>
</dbReference>
<dbReference type="PROSITE" id="PS50926">
    <property type="entry name" value="TRAM"/>
    <property type="match status" value="1"/>
</dbReference>
<protein>
    <submittedName>
        <fullName evidence="3">TRAM domain-containing protein</fullName>
    </submittedName>
</protein>
<organism evidence="3 4">
    <name type="scientific">Saliphagus infecundisoli</name>
    <dbReference type="NCBI Taxonomy" id="1849069"/>
    <lineage>
        <taxon>Archaea</taxon>
        <taxon>Methanobacteriati</taxon>
        <taxon>Methanobacteriota</taxon>
        <taxon>Stenosarchaea group</taxon>
        <taxon>Halobacteria</taxon>
        <taxon>Halobacteriales</taxon>
        <taxon>Natrialbaceae</taxon>
        <taxon>Saliphagus</taxon>
    </lineage>
</organism>
<dbReference type="RefSeq" id="WP_224828992.1">
    <property type="nucleotide sequence ID" value="NZ_JAIVEF010000016.1"/>
</dbReference>
<feature type="compositionally biased region" description="Basic and acidic residues" evidence="1">
    <location>
        <begin position="53"/>
        <end position="66"/>
    </location>
</feature>
<reference evidence="3 4" key="1">
    <citation type="journal article" date="2019" name="Int. J. Syst. Evol. Microbiol.">
        <title>The Global Catalogue of Microorganisms (GCM) 10K type strain sequencing project: providing services to taxonomists for standard genome sequencing and annotation.</title>
        <authorList>
            <consortium name="The Broad Institute Genomics Platform"/>
            <consortium name="The Broad Institute Genome Sequencing Center for Infectious Disease"/>
            <person name="Wu L."/>
            <person name="Ma J."/>
        </authorList>
    </citation>
    <scope>NUCLEOTIDE SEQUENCE [LARGE SCALE GENOMIC DNA]</scope>
    <source>
        <strain evidence="3 4">CGMCC 1.15824</strain>
    </source>
</reference>
<evidence type="ECO:0000259" key="2">
    <source>
        <dbReference type="PROSITE" id="PS50926"/>
    </source>
</evidence>
<proteinExistence type="predicted"/>
<dbReference type="EMBL" id="JBHSJG010000007">
    <property type="protein sequence ID" value="MFC4986746.1"/>
    <property type="molecule type" value="Genomic_DNA"/>
</dbReference>
<dbReference type="SUPFAM" id="SSF50249">
    <property type="entry name" value="Nucleic acid-binding proteins"/>
    <property type="match status" value="1"/>
</dbReference>
<dbReference type="Pfam" id="PF01938">
    <property type="entry name" value="TRAM"/>
    <property type="match status" value="1"/>
</dbReference>
<accession>A0ABD5QAG3</accession>
<feature type="domain" description="TRAM" evidence="2">
    <location>
        <begin position="70"/>
        <end position="129"/>
    </location>
</feature>
<dbReference type="Proteomes" id="UP001595925">
    <property type="component" value="Unassembled WGS sequence"/>
</dbReference>
<evidence type="ECO:0000256" key="1">
    <source>
        <dbReference type="SAM" id="MobiDB-lite"/>
    </source>
</evidence>
<dbReference type="AlphaFoldDB" id="A0ABD5QAG3"/>
<dbReference type="InterPro" id="IPR002792">
    <property type="entry name" value="TRAM_dom"/>
</dbReference>
<feature type="compositionally biased region" description="Basic and acidic residues" evidence="1">
    <location>
        <begin position="73"/>
        <end position="84"/>
    </location>
</feature>